<dbReference type="AlphaFoldDB" id="A5APY2"/>
<evidence type="ECO:0000259" key="1">
    <source>
        <dbReference type="Pfam" id="PF00078"/>
    </source>
</evidence>
<dbReference type="PANTHER" id="PTHR19446">
    <property type="entry name" value="REVERSE TRANSCRIPTASES"/>
    <property type="match status" value="1"/>
</dbReference>
<dbReference type="CDD" id="cd01650">
    <property type="entry name" value="RT_nLTR_like"/>
    <property type="match status" value="1"/>
</dbReference>
<evidence type="ECO:0000313" key="2">
    <source>
        <dbReference type="EMBL" id="CAN69285.1"/>
    </source>
</evidence>
<dbReference type="Pfam" id="PF00078">
    <property type="entry name" value="RVT_1"/>
    <property type="match status" value="1"/>
</dbReference>
<feature type="domain" description="Reverse transcriptase" evidence="1">
    <location>
        <begin position="133"/>
        <end position="243"/>
    </location>
</feature>
<organism evidence="2">
    <name type="scientific">Vitis vinifera</name>
    <name type="common">Grape</name>
    <dbReference type="NCBI Taxonomy" id="29760"/>
    <lineage>
        <taxon>Eukaryota</taxon>
        <taxon>Viridiplantae</taxon>
        <taxon>Streptophyta</taxon>
        <taxon>Embryophyta</taxon>
        <taxon>Tracheophyta</taxon>
        <taxon>Spermatophyta</taxon>
        <taxon>Magnoliopsida</taxon>
        <taxon>eudicotyledons</taxon>
        <taxon>Gunneridae</taxon>
        <taxon>Pentapetalae</taxon>
        <taxon>rosids</taxon>
        <taxon>Vitales</taxon>
        <taxon>Vitaceae</taxon>
        <taxon>Viteae</taxon>
        <taxon>Vitis</taxon>
    </lineage>
</organism>
<proteinExistence type="predicted"/>
<accession>A5APY2</accession>
<reference evidence="2" key="1">
    <citation type="journal article" date="2007" name="PLoS ONE">
        <title>The first genome sequence of an elite grapevine cultivar (Pinot noir Vitis vinifera L.): coping with a highly heterozygous genome.</title>
        <authorList>
            <person name="Velasco R."/>
            <person name="Zharkikh A."/>
            <person name="Troggio M."/>
            <person name="Cartwright D.A."/>
            <person name="Cestaro A."/>
            <person name="Pruss D."/>
            <person name="Pindo M."/>
            <person name="FitzGerald L.M."/>
            <person name="Vezzulli S."/>
            <person name="Reid J."/>
            <person name="Malacarne G."/>
            <person name="Iliev D."/>
            <person name="Coppola G."/>
            <person name="Wardell B."/>
            <person name="Micheletti D."/>
            <person name="Macalma T."/>
            <person name="Facci M."/>
            <person name="Mitchell J.T."/>
            <person name="Perazzolli M."/>
            <person name="Eldredge G."/>
            <person name="Gatto P."/>
            <person name="Oyzerski R."/>
            <person name="Moretto M."/>
            <person name="Gutin N."/>
            <person name="Stefanini M."/>
            <person name="Chen Y."/>
            <person name="Segala C."/>
            <person name="Davenport C."/>
            <person name="Dematte L."/>
            <person name="Mraz A."/>
            <person name="Battilana J."/>
            <person name="Stormo K."/>
            <person name="Costa F."/>
            <person name="Tao Q."/>
            <person name="Si-Ammour A."/>
            <person name="Harkins T."/>
            <person name="Lackey A."/>
            <person name="Perbost C."/>
            <person name="Taillon B."/>
            <person name="Stella A."/>
            <person name="Solovyev V."/>
            <person name="Fawcett J.A."/>
            <person name="Sterck L."/>
            <person name="Vandepoele K."/>
            <person name="Grando S.M."/>
            <person name="Toppo S."/>
            <person name="Moser C."/>
            <person name="Lanchbury J."/>
            <person name="Bogden R."/>
            <person name="Skolnick M."/>
            <person name="Sgaramella V."/>
            <person name="Bhatnagar S.K."/>
            <person name="Fontana P."/>
            <person name="Gutin A."/>
            <person name="Van de Peer Y."/>
            <person name="Salamini F."/>
            <person name="Viola R."/>
        </authorList>
    </citation>
    <scope>NUCLEOTIDE SEQUENCE</scope>
</reference>
<sequence length="245" mass="27351">MSPLQELPAATRSNAHRRRNFMAKLRVDGVMLDGEDDIKEAVTNAFQRILEETGEWRLSIDGLVFDSLQLADSEALETPFSEEEVLVALSNLSGDKAPGPDGFSLAFWQQCWDFVKLEGSLERSLNATFLVLVPKKGGANDPKDFRPISLVGGLYKLLAKVLANRLKKLLGSLVSDFQHAFVAGRQILDVVLIANETIDSKIKEDLRGVLCKLDIKKAYDHVNWNFVLAVTEKMGFGSKWMGWIR</sequence>
<dbReference type="InterPro" id="IPR000477">
    <property type="entry name" value="RT_dom"/>
</dbReference>
<gene>
    <name evidence="2" type="ORF">VITISV_028680</name>
</gene>
<dbReference type="EMBL" id="AM431821">
    <property type="protein sequence ID" value="CAN69285.1"/>
    <property type="molecule type" value="Genomic_DNA"/>
</dbReference>
<protein>
    <recommendedName>
        <fullName evidence="1">Reverse transcriptase domain-containing protein</fullName>
    </recommendedName>
</protein>
<name>A5APY2_VITVI</name>